<dbReference type="EMBL" id="FNHF01000001">
    <property type="protein sequence ID" value="SDL89639.1"/>
    <property type="molecule type" value="Genomic_DNA"/>
</dbReference>
<dbReference type="GO" id="GO:0005840">
    <property type="term" value="C:ribosome"/>
    <property type="evidence" value="ECO:0007669"/>
    <property type="project" value="UniProtKB-KW"/>
</dbReference>
<dbReference type="InterPro" id="IPR000182">
    <property type="entry name" value="GNAT_dom"/>
</dbReference>
<dbReference type="PANTHER" id="PTHR43877">
    <property type="entry name" value="AMINOALKYLPHOSPHONATE N-ACETYLTRANSFERASE-RELATED-RELATED"/>
    <property type="match status" value="1"/>
</dbReference>
<keyword evidence="1" id="KW-0808">Transferase</keyword>
<dbReference type="CDD" id="cd04301">
    <property type="entry name" value="NAT_SF"/>
    <property type="match status" value="1"/>
</dbReference>
<dbReference type="InterPro" id="IPR050832">
    <property type="entry name" value="Bact_Acetyltransf"/>
</dbReference>
<dbReference type="Pfam" id="PF00583">
    <property type="entry name" value="Acetyltransf_1"/>
    <property type="match status" value="1"/>
</dbReference>
<evidence type="ECO:0000256" key="2">
    <source>
        <dbReference type="ARBA" id="ARBA00023315"/>
    </source>
</evidence>
<reference evidence="5" key="1">
    <citation type="submission" date="2016-10" db="EMBL/GenBank/DDBJ databases">
        <authorList>
            <person name="Varghese N."/>
            <person name="Submissions S."/>
        </authorList>
    </citation>
    <scope>NUCLEOTIDE SEQUENCE [LARGE SCALE GENOMIC DNA]</scope>
    <source>
        <strain evidence="5">CGMCC 1.6199</strain>
    </source>
</reference>
<gene>
    <name evidence="4" type="ORF">SAMN05216244_1145</name>
</gene>
<evidence type="ECO:0000256" key="1">
    <source>
        <dbReference type="ARBA" id="ARBA00022679"/>
    </source>
</evidence>
<evidence type="ECO:0000313" key="5">
    <source>
        <dbReference type="Proteomes" id="UP000182347"/>
    </source>
</evidence>
<dbReference type="GO" id="GO:0016747">
    <property type="term" value="F:acyltransferase activity, transferring groups other than amino-acyl groups"/>
    <property type="evidence" value="ECO:0007669"/>
    <property type="project" value="InterPro"/>
</dbReference>
<proteinExistence type="predicted"/>
<name>A0A1G9NTB9_9BACI</name>
<dbReference type="PROSITE" id="PS51186">
    <property type="entry name" value="GNAT"/>
    <property type="match status" value="1"/>
</dbReference>
<dbReference type="Proteomes" id="UP000182347">
    <property type="component" value="Unassembled WGS sequence"/>
</dbReference>
<dbReference type="OrthoDB" id="69535at2"/>
<evidence type="ECO:0000259" key="3">
    <source>
        <dbReference type="PROSITE" id="PS51186"/>
    </source>
</evidence>
<sequence>MITIIKARPEHAAGIASVCTEANWATYRELRSAAYIEKVIEEFYKESRIQKEIEQTDRYWGGWFVALEEGNVVGAAGGGMTEEKEGEIYVLYLDPVRRNEGIGTMLLEAVTEQQKRLGAIKQWVSVAEGNQKAIPFYEARGFQLHCKQVDYGSFQDERYQSVRYVRLL</sequence>
<organism evidence="4 5">
    <name type="scientific">Sediminibacillus halophilus</name>
    <dbReference type="NCBI Taxonomy" id="482461"/>
    <lineage>
        <taxon>Bacteria</taxon>
        <taxon>Bacillati</taxon>
        <taxon>Bacillota</taxon>
        <taxon>Bacilli</taxon>
        <taxon>Bacillales</taxon>
        <taxon>Bacillaceae</taxon>
        <taxon>Sediminibacillus</taxon>
    </lineage>
</organism>
<dbReference type="STRING" id="482461.SAMN05216244_1145"/>
<accession>A0A1G9NTB9</accession>
<protein>
    <submittedName>
        <fullName evidence="4">Ribosomal protein S18 acetylase RimI</fullName>
    </submittedName>
</protein>
<dbReference type="RefSeq" id="WP_074597848.1">
    <property type="nucleotide sequence ID" value="NZ_FNHF01000001.1"/>
</dbReference>
<dbReference type="InterPro" id="IPR016181">
    <property type="entry name" value="Acyl_CoA_acyltransferase"/>
</dbReference>
<evidence type="ECO:0000313" key="4">
    <source>
        <dbReference type="EMBL" id="SDL89639.1"/>
    </source>
</evidence>
<dbReference type="SUPFAM" id="SSF55729">
    <property type="entry name" value="Acyl-CoA N-acyltransferases (Nat)"/>
    <property type="match status" value="1"/>
</dbReference>
<keyword evidence="2" id="KW-0012">Acyltransferase</keyword>
<feature type="domain" description="N-acetyltransferase" evidence="3">
    <location>
        <begin position="25"/>
        <end position="168"/>
    </location>
</feature>
<dbReference type="AlphaFoldDB" id="A0A1G9NTB9"/>
<dbReference type="Gene3D" id="3.40.630.30">
    <property type="match status" value="1"/>
</dbReference>
<keyword evidence="5" id="KW-1185">Reference proteome</keyword>
<keyword evidence="4" id="KW-0689">Ribosomal protein</keyword>
<keyword evidence="4" id="KW-0687">Ribonucleoprotein</keyword>